<evidence type="ECO:0000256" key="1">
    <source>
        <dbReference type="ARBA" id="ARBA00004123"/>
    </source>
</evidence>
<keyword evidence="12" id="KW-1185">Reference proteome</keyword>
<sequence>MGAKNENIADYVDDSQHPAGSQQESSLKQNIKTQELNNENDDIDMENSGSKDNEQYEDQEEEYIAPSNFTQLDKLLGGRISKNDLINLRESGYHTVESVAYAIKKDLLEVKGISDLKADYLLQESSKYVNLGFTTASDFKKAREQLLTITTGSQNLDALLGGGIETGAITELYGEFRTGKSQLCHTLAITCQLPLNYGGAEGKCLYIDTEGTFRPERLTEIAKRYDIDPELALNNVAYARAYNSDHQLKLLTEASLLMTQTRFGLIIVDSVMALYRTDFAGRGELSSRQSHLAKFLRSLQRIADQFGVAIVITNQVSASVDGSMNMYNPDPKKPIGGNILAHASTTRLSLRKSKGVQRACKVVDSPCLPEGECLFAIYQDGIGDPKLEDE</sequence>
<dbReference type="GO" id="GO:0007131">
    <property type="term" value="P:reciprocal meiotic recombination"/>
    <property type="evidence" value="ECO:0007669"/>
    <property type="project" value="TreeGrafter"/>
</dbReference>
<proteinExistence type="inferred from homology"/>
<comment type="caution">
    <text evidence="11">The sequence shown here is derived from an EMBL/GenBank/DDBJ whole genome shotgun (WGS) entry which is preliminary data.</text>
</comment>
<dbReference type="GO" id="GO:0003690">
    <property type="term" value="F:double-stranded DNA binding"/>
    <property type="evidence" value="ECO:0007669"/>
    <property type="project" value="InterPro"/>
</dbReference>
<feature type="domain" description="RecA family profile 1" evidence="9">
    <location>
        <begin position="145"/>
        <end position="316"/>
    </location>
</feature>
<protein>
    <recommendedName>
        <fullName evidence="7">DNA repair protein RAD51 homolog</fullName>
    </recommendedName>
</protein>
<dbReference type="Gene3D" id="3.40.50.300">
    <property type="entry name" value="P-loop containing nucleotide triphosphate hydrolases"/>
    <property type="match status" value="1"/>
</dbReference>
<dbReference type="SUPFAM" id="SSF47794">
    <property type="entry name" value="Rad51 N-terminal domain-like"/>
    <property type="match status" value="1"/>
</dbReference>
<dbReference type="InterPro" id="IPR016467">
    <property type="entry name" value="DNA_recomb/repair_RecA-like"/>
</dbReference>
<dbReference type="Gene3D" id="1.10.150.20">
    <property type="entry name" value="5' to 3' exonuclease, C-terminal subdomain"/>
    <property type="match status" value="1"/>
</dbReference>
<dbReference type="PANTHER" id="PTHR22942">
    <property type="entry name" value="RECA/RAD51/RADA DNA STRAND-PAIRING FAMILY MEMBER"/>
    <property type="match status" value="1"/>
</dbReference>
<evidence type="ECO:0000256" key="7">
    <source>
        <dbReference type="RuleBase" id="RU364139"/>
    </source>
</evidence>
<dbReference type="GO" id="GO:0003697">
    <property type="term" value="F:single-stranded DNA binding"/>
    <property type="evidence" value="ECO:0007669"/>
    <property type="project" value="InterPro"/>
</dbReference>
<evidence type="ECO:0000313" key="12">
    <source>
        <dbReference type="Proteomes" id="UP000095605"/>
    </source>
</evidence>
<dbReference type="GO" id="GO:0005524">
    <property type="term" value="F:ATP binding"/>
    <property type="evidence" value="ECO:0007669"/>
    <property type="project" value="UniProtKB-KW"/>
</dbReference>
<dbReference type="GO" id="GO:0070192">
    <property type="term" value="P:chromosome organization involved in meiotic cell cycle"/>
    <property type="evidence" value="ECO:0007669"/>
    <property type="project" value="TreeGrafter"/>
</dbReference>
<dbReference type="GO" id="GO:0000730">
    <property type="term" value="P:DNA recombinase assembly"/>
    <property type="evidence" value="ECO:0007669"/>
    <property type="project" value="TreeGrafter"/>
</dbReference>
<dbReference type="Pfam" id="PF08423">
    <property type="entry name" value="Rad51"/>
    <property type="match status" value="1"/>
</dbReference>
<dbReference type="NCBIfam" id="TIGR02239">
    <property type="entry name" value="recomb_RAD51"/>
    <property type="match status" value="1"/>
</dbReference>
<keyword evidence="7" id="KW-0234">DNA repair</keyword>
<keyword evidence="4 6" id="KW-0067">ATP-binding</keyword>
<dbReference type="FunFam" id="3.40.50.300:FF:000092">
    <property type="entry name" value="DNA repair protein Rad51 homolog"/>
    <property type="match status" value="1"/>
</dbReference>
<comment type="similarity">
    <text evidence="2 7">Belongs to the RecA family. RAD51 subfamily.</text>
</comment>
<evidence type="ECO:0000259" key="9">
    <source>
        <dbReference type="PROSITE" id="PS50162"/>
    </source>
</evidence>
<keyword evidence="5 7" id="KW-0539">Nucleus</keyword>
<organism evidence="11 12">
    <name type="scientific">Hanseniaspora opuntiae</name>
    <dbReference type="NCBI Taxonomy" id="211096"/>
    <lineage>
        <taxon>Eukaryota</taxon>
        <taxon>Fungi</taxon>
        <taxon>Dikarya</taxon>
        <taxon>Ascomycota</taxon>
        <taxon>Saccharomycotina</taxon>
        <taxon>Saccharomycetes</taxon>
        <taxon>Saccharomycodales</taxon>
        <taxon>Saccharomycodaceae</taxon>
        <taxon>Hanseniaspora</taxon>
    </lineage>
</organism>
<dbReference type="GO" id="GO:0006312">
    <property type="term" value="P:mitotic recombination"/>
    <property type="evidence" value="ECO:0007669"/>
    <property type="project" value="TreeGrafter"/>
</dbReference>
<dbReference type="GO" id="GO:0000150">
    <property type="term" value="F:DNA strand exchange activity"/>
    <property type="evidence" value="ECO:0007669"/>
    <property type="project" value="InterPro"/>
</dbReference>
<dbReference type="InterPro" id="IPR003593">
    <property type="entry name" value="AAA+_ATPase"/>
</dbReference>
<accession>A0A1E5RT23</accession>
<dbReference type="GO" id="GO:0042148">
    <property type="term" value="P:DNA strand invasion"/>
    <property type="evidence" value="ECO:0007669"/>
    <property type="project" value="TreeGrafter"/>
</dbReference>
<dbReference type="InterPro" id="IPR027417">
    <property type="entry name" value="P-loop_NTPase"/>
</dbReference>
<evidence type="ECO:0000256" key="5">
    <source>
        <dbReference type="ARBA" id="ARBA00023242"/>
    </source>
</evidence>
<dbReference type="OrthoDB" id="10251254at2759"/>
<comment type="function">
    <text evidence="7">Required both for recombination and for the repair of DNA damage caused by X-rays.</text>
</comment>
<evidence type="ECO:0000256" key="2">
    <source>
        <dbReference type="ARBA" id="ARBA00007095"/>
    </source>
</evidence>
<name>A0A1E5RT23_9ASCO</name>
<evidence type="ECO:0000256" key="4">
    <source>
        <dbReference type="ARBA" id="ARBA00022840"/>
    </source>
</evidence>
<dbReference type="PANTHER" id="PTHR22942:SF39">
    <property type="entry name" value="DNA REPAIR PROTEIN RAD51 HOMOLOG 1"/>
    <property type="match status" value="1"/>
</dbReference>
<keyword evidence="7" id="KW-0227">DNA damage</keyword>
<feature type="region of interest" description="Disordered" evidence="8">
    <location>
        <begin position="1"/>
        <end position="60"/>
    </location>
</feature>
<dbReference type="PROSITE" id="PS50163">
    <property type="entry name" value="RECA_3"/>
    <property type="match status" value="1"/>
</dbReference>
<evidence type="ECO:0000256" key="6">
    <source>
        <dbReference type="RuleBase" id="RU003422"/>
    </source>
</evidence>
<dbReference type="Proteomes" id="UP000095605">
    <property type="component" value="Unassembled WGS sequence"/>
</dbReference>
<dbReference type="SMART" id="SM00382">
    <property type="entry name" value="AAA"/>
    <property type="match status" value="1"/>
</dbReference>
<dbReference type="PROSITE" id="PS50162">
    <property type="entry name" value="RECA_2"/>
    <property type="match status" value="1"/>
</dbReference>
<keyword evidence="3 6" id="KW-0547">Nucleotide-binding</keyword>
<dbReference type="SUPFAM" id="SSF52540">
    <property type="entry name" value="P-loop containing nucleoside triphosphate hydrolases"/>
    <property type="match status" value="1"/>
</dbReference>
<feature type="compositionally biased region" description="Polar residues" evidence="8">
    <location>
        <begin position="18"/>
        <end position="37"/>
    </location>
</feature>
<feature type="domain" description="RecA family profile 2" evidence="10">
    <location>
        <begin position="326"/>
        <end position="384"/>
    </location>
</feature>
<evidence type="ECO:0000256" key="3">
    <source>
        <dbReference type="ARBA" id="ARBA00022741"/>
    </source>
</evidence>
<dbReference type="InterPro" id="IPR011941">
    <property type="entry name" value="DNA_recomb/repair_Rad51"/>
</dbReference>
<evidence type="ECO:0000256" key="8">
    <source>
        <dbReference type="SAM" id="MobiDB-lite"/>
    </source>
</evidence>
<keyword evidence="7" id="KW-0238">DNA-binding</keyword>
<dbReference type="NCBIfam" id="NF003301">
    <property type="entry name" value="PRK04301.1"/>
    <property type="match status" value="1"/>
</dbReference>
<dbReference type="InterPro" id="IPR020588">
    <property type="entry name" value="RecA_ATP-bd"/>
</dbReference>
<dbReference type="InterPro" id="IPR020587">
    <property type="entry name" value="RecA_monomer-monomer_interface"/>
</dbReference>
<comment type="subcellular location">
    <subcellularLocation>
        <location evidence="1 7">Nucleus</location>
    </subcellularLocation>
</comment>
<keyword evidence="7" id="KW-0233">DNA recombination</keyword>
<dbReference type="GO" id="GO:1990426">
    <property type="term" value="P:mitotic recombination-dependent replication fork processing"/>
    <property type="evidence" value="ECO:0007669"/>
    <property type="project" value="InterPro"/>
</dbReference>
<evidence type="ECO:0000259" key="10">
    <source>
        <dbReference type="PROSITE" id="PS50163"/>
    </source>
</evidence>
<evidence type="ECO:0000313" key="11">
    <source>
        <dbReference type="EMBL" id="OEJ90031.1"/>
    </source>
</evidence>
<dbReference type="GO" id="GO:0140664">
    <property type="term" value="F:ATP-dependent DNA damage sensor activity"/>
    <property type="evidence" value="ECO:0007669"/>
    <property type="project" value="InterPro"/>
</dbReference>
<dbReference type="InterPro" id="IPR010995">
    <property type="entry name" value="DNA_repair_Rad51/TF_NusA_a-hlx"/>
</dbReference>
<gene>
    <name evidence="11" type="ORF">AWRI3578_g1384</name>
</gene>
<reference evidence="12" key="1">
    <citation type="journal article" date="2016" name="Genome Announc.">
        <title>Genome sequences of three species of Hanseniaspora isolated from spontaneous wine fermentations.</title>
        <authorList>
            <person name="Sternes P.R."/>
            <person name="Lee D."/>
            <person name="Kutyna D.R."/>
            <person name="Borneman A.R."/>
        </authorList>
    </citation>
    <scope>NUCLEOTIDE SEQUENCE [LARGE SCALE GENOMIC DNA]</scope>
    <source>
        <strain evidence="12">AWRI3578</strain>
    </source>
</reference>
<dbReference type="AlphaFoldDB" id="A0A1E5RT23"/>
<dbReference type="EMBL" id="LPNL01000003">
    <property type="protein sequence ID" value="OEJ90031.1"/>
    <property type="molecule type" value="Genomic_DNA"/>
</dbReference>
<dbReference type="GO" id="GO:0000794">
    <property type="term" value="C:condensed nuclear chromosome"/>
    <property type="evidence" value="ECO:0007669"/>
    <property type="project" value="TreeGrafter"/>
</dbReference>
<dbReference type="PIRSF" id="PIRSF005856">
    <property type="entry name" value="Rad51"/>
    <property type="match status" value="1"/>
</dbReference>
<dbReference type="InterPro" id="IPR013632">
    <property type="entry name" value="Rad51_C"/>
</dbReference>
<dbReference type="CDD" id="cd19513">
    <property type="entry name" value="Rad51"/>
    <property type="match status" value="1"/>
</dbReference>